<dbReference type="RefSeq" id="WP_121698206.1">
    <property type="nucleotide sequence ID" value="NZ_JBCLPP010000038.1"/>
</dbReference>
<reference evidence="1 2" key="1">
    <citation type="submission" date="2024-03" db="EMBL/GenBank/DDBJ databases">
        <title>Mouse gut bacterial collection (mGBC) of GemPharmatech.</title>
        <authorList>
            <person name="He Y."/>
            <person name="Dong L."/>
            <person name="Wu D."/>
            <person name="Gao X."/>
            <person name="Lin Z."/>
        </authorList>
    </citation>
    <scope>NUCLEOTIDE SEQUENCE [LARGE SCALE GENOMIC DNA]</scope>
    <source>
        <strain evidence="1 2">54-13</strain>
    </source>
</reference>
<accession>A0ABV4CXV6</accession>
<evidence type="ECO:0008006" key="3">
    <source>
        <dbReference type="Google" id="ProtNLM"/>
    </source>
</evidence>
<name>A0ABV4CXV6_9BACT</name>
<sequence length="194" mass="22244">MANRRHFSYIGYHGCEKELARRLILREVEMGKSANPYDWLGHGIYFWENDVKRALEFARDVKKCKEPFVIGAVLDLGYCLDLTCRDNLTYLKGIWTSLVEPSVEKGEVKLNKAPLHKGENGDLLLRYLDCRVINAMHDFNAANGFAPFDSVRAGFWEGEEIYQTAGFLDKNHIQICICNPNCIIGLFLPEGYKF</sequence>
<keyword evidence="2" id="KW-1185">Reference proteome</keyword>
<dbReference type="SUPFAM" id="SSF56399">
    <property type="entry name" value="ADP-ribosylation"/>
    <property type="match status" value="1"/>
</dbReference>
<gene>
    <name evidence="1" type="ORF">AAK873_11545</name>
</gene>
<comment type="caution">
    <text evidence="1">The sequence shown here is derived from an EMBL/GenBank/DDBJ whole genome shotgun (WGS) entry which is preliminary data.</text>
</comment>
<protein>
    <recommendedName>
        <fullName evidence="3">DUF3990 domain-containing protein</fullName>
    </recommendedName>
</protein>
<organism evidence="1 2">
    <name type="scientific">Heminiphilus faecis</name>
    <dbReference type="NCBI Taxonomy" id="2601703"/>
    <lineage>
        <taxon>Bacteria</taxon>
        <taxon>Pseudomonadati</taxon>
        <taxon>Bacteroidota</taxon>
        <taxon>Bacteroidia</taxon>
        <taxon>Bacteroidales</taxon>
        <taxon>Muribaculaceae</taxon>
        <taxon>Heminiphilus</taxon>
    </lineage>
</organism>
<dbReference type="Proteomes" id="UP001565200">
    <property type="component" value="Unassembled WGS sequence"/>
</dbReference>
<evidence type="ECO:0000313" key="2">
    <source>
        <dbReference type="Proteomes" id="UP001565200"/>
    </source>
</evidence>
<proteinExistence type="predicted"/>
<dbReference type="EMBL" id="JBCLPP010000038">
    <property type="protein sequence ID" value="MEY8246242.1"/>
    <property type="molecule type" value="Genomic_DNA"/>
</dbReference>
<evidence type="ECO:0000313" key="1">
    <source>
        <dbReference type="EMBL" id="MEY8246242.1"/>
    </source>
</evidence>